<dbReference type="NCBIfam" id="NF003210">
    <property type="entry name" value="PRK04172.1"/>
    <property type="match status" value="1"/>
</dbReference>
<dbReference type="PROSITE" id="PS50862">
    <property type="entry name" value="AA_TRNA_LIGASE_II"/>
    <property type="match status" value="1"/>
</dbReference>
<evidence type="ECO:0000256" key="9">
    <source>
        <dbReference type="ARBA" id="ARBA00022840"/>
    </source>
</evidence>
<dbReference type="Pfam" id="PF18552">
    <property type="entry name" value="PheRS_DBD1"/>
    <property type="match status" value="1"/>
</dbReference>
<comment type="cofactor">
    <cofactor evidence="1">
        <name>Mg(2+)</name>
        <dbReference type="ChEBI" id="CHEBI:18420"/>
    </cofactor>
</comment>
<dbReference type="GO" id="GO:0000049">
    <property type="term" value="F:tRNA binding"/>
    <property type="evidence" value="ECO:0007669"/>
    <property type="project" value="InterPro"/>
</dbReference>
<protein>
    <recommendedName>
        <fullName evidence="4">phenylalanine--tRNA ligase</fullName>
        <ecNumber evidence="4">6.1.1.20</ecNumber>
    </recommendedName>
    <alternativeName>
        <fullName evidence="13">Phenylalanyl-tRNA synthetase alpha subunit</fullName>
    </alternativeName>
</protein>
<dbReference type="InterPro" id="IPR004529">
    <property type="entry name" value="Phe-tRNA-synth_IIc_asu"/>
</dbReference>
<evidence type="ECO:0000256" key="7">
    <source>
        <dbReference type="ARBA" id="ARBA00022723"/>
    </source>
</evidence>
<keyword evidence="12" id="KW-0030">Aminoacyl-tRNA synthetase</keyword>
<comment type="subcellular location">
    <subcellularLocation>
        <location evidence="2">Cytoplasm</location>
    </subcellularLocation>
</comment>
<dbReference type="InterPro" id="IPR040725">
    <property type="entry name" value="PheRS_DBD3"/>
</dbReference>
<dbReference type="AlphaFoldDB" id="A0A132A3D6"/>
<dbReference type="FunFam" id="3.30.930.10:FF:000178">
    <property type="entry name" value="Phenylalanyl-tRNA synthetase subunit alpha"/>
    <property type="match status" value="1"/>
</dbReference>
<evidence type="ECO:0000256" key="10">
    <source>
        <dbReference type="ARBA" id="ARBA00022842"/>
    </source>
</evidence>
<dbReference type="CDD" id="cd00496">
    <property type="entry name" value="PheRS_alpha_core"/>
    <property type="match status" value="1"/>
</dbReference>
<dbReference type="Gene3D" id="1.10.10.2330">
    <property type="match status" value="1"/>
</dbReference>
<reference evidence="15 16" key="1">
    <citation type="journal article" date="2015" name="Parasit. Vectors">
        <title>Draft genome of the scabies mite.</title>
        <authorList>
            <person name="Rider S.D.Jr."/>
            <person name="Morgan M.S."/>
            <person name="Arlian L.G."/>
        </authorList>
    </citation>
    <scope>NUCLEOTIDE SEQUENCE [LARGE SCALE GENOMIC DNA]</scope>
    <source>
        <strain evidence="15">Arlian Lab</strain>
    </source>
</reference>
<dbReference type="Gene3D" id="1.10.10.2320">
    <property type="match status" value="1"/>
</dbReference>
<evidence type="ECO:0000256" key="11">
    <source>
        <dbReference type="ARBA" id="ARBA00022917"/>
    </source>
</evidence>
<comment type="similarity">
    <text evidence="3">Belongs to the class-II aminoacyl-tRNA synthetase family. Phe-tRNA synthetase alpha subunit type 2 subfamily.</text>
</comment>
<dbReference type="Gene3D" id="3.30.930.10">
    <property type="entry name" value="Bira Bifunctional Protein, Domain 2"/>
    <property type="match status" value="1"/>
</dbReference>
<feature type="domain" description="Aminoacyl-transfer RNA synthetases class-II family profile" evidence="14">
    <location>
        <begin position="239"/>
        <end position="518"/>
    </location>
</feature>
<keyword evidence="10" id="KW-0460">Magnesium</keyword>
<dbReference type="InterPro" id="IPR006195">
    <property type="entry name" value="aa-tRNA-synth_II"/>
</dbReference>
<dbReference type="GO" id="GO:0046872">
    <property type="term" value="F:metal ion binding"/>
    <property type="evidence" value="ECO:0007669"/>
    <property type="project" value="UniProtKB-KW"/>
</dbReference>
<evidence type="ECO:0000256" key="4">
    <source>
        <dbReference type="ARBA" id="ARBA00012814"/>
    </source>
</evidence>
<evidence type="ECO:0000256" key="5">
    <source>
        <dbReference type="ARBA" id="ARBA00022490"/>
    </source>
</evidence>
<dbReference type="GO" id="GO:0005829">
    <property type="term" value="C:cytosol"/>
    <property type="evidence" value="ECO:0007669"/>
    <property type="project" value="TreeGrafter"/>
</dbReference>
<dbReference type="InterPro" id="IPR040586">
    <property type="entry name" value="PheRS_DBD2"/>
</dbReference>
<dbReference type="EC" id="6.1.1.20" evidence="4"/>
<evidence type="ECO:0000256" key="2">
    <source>
        <dbReference type="ARBA" id="ARBA00004496"/>
    </source>
</evidence>
<dbReference type="GO" id="GO:0009328">
    <property type="term" value="C:phenylalanine-tRNA ligase complex"/>
    <property type="evidence" value="ECO:0007669"/>
    <property type="project" value="TreeGrafter"/>
</dbReference>
<organism evidence="15 16">
    <name type="scientific">Sarcoptes scabiei</name>
    <name type="common">Itch mite</name>
    <name type="synonym">Acarus scabiei</name>
    <dbReference type="NCBI Taxonomy" id="52283"/>
    <lineage>
        <taxon>Eukaryota</taxon>
        <taxon>Metazoa</taxon>
        <taxon>Ecdysozoa</taxon>
        <taxon>Arthropoda</taxon>
        <taxon>Chelicerata</taxon>
        <taxon>Arachnida</taxon>
        <taxon>Acari</taxon>
        <taxon>Acariformes</taxon>
        <taxon>Sarcoptiformes</taxon>
        <taxon>Astigmata</taxon>
        <taxon>Psoroptidia</taxon>
        <taxon>Sarcoptoidea</taxon>
        <taxon>Sarcoptidae</taxon>
        <taxon>Sarcoptinae</taxon>
        <taxon>Sarcoptes</taxon>
    </lineage>
</organism>
<dbReference type="PANTHER" id="PTHR11538">
    <property type="entry name" value="PHENYLALANYL-TRNA SYNTHETASE"/>
    <property type="match status" value="1"/>
</dbReference>
<keyword evidence="11" id="KW-0648">Protein biosynthesis</keyword>
<name>A0A132A3D6_SARSC</name>
<dbReference type="GO" id="GO:0006432">
    <property type="term" value="P:phenylalanyl-tRNA aminoacylation"/>
    <property type="evidence" value="ECO:0007669"/>
    <property type="project" value="InterPro"/>
</dbReference>
<proteinExistence type="inferred from homology"/>
<dbReference type="InterPro" id="IPR040724">
    <property type="entry name" value="PheRS_DBD1"/>
</dbReference>
<dbReference type="PANTHER" id="PTHR11538:SF40">
    <property type="entry name" value="PHENYLALANINE--TRNA LIGASE ALPHA SUBUNIT"/>
    <property type="match status" value="1"/>
</dbReference>
<dbReference type="VEuPathDB" id="VectorBase:SSCA008450"/>
<evidence type="ECO:0000313" key="16">
    <source>
        <dbReference type="Proteomes" id="UP000616769"/>
    </source>
</evidence>
<dbReference type="OrthoDB" id="238316at2759"/>
<evidence type="ECO:0000256" key="3">
    <source>
        <dbReference type="ARBA" id="ARBA00006703"/>
    </source>
</evidence>
<dbReference type="EMBL" id="JXLN01010334">
    <property type="protein sequence ID" value="KPM05512.1"/>
    <property type="molecule type" value="Genomic_DNA"/>
</dbReference>
<keyword evidence="5" id="KW-0963">Cytoplasm</keyword>
<evidence type="ECO:0000256" key="1">
    <source>
        <dbReference type="ARBA" id="ARBA00001946"/>
    </source>
</evidence>
<dbReference type="Pfam" id="PF18553">
    <property type="entry name" value="PheRS_DBD3"/>
    <property type="match status" value="1"/>
</dbReference>
<keyword evidence="8" id="KW-0547">Nucleotide-binding</keyword>
<dbReference type="Gene3D" id="3.30.1370.240">
    <property type="match status" value="1"/>
</dbReference>
<evidence type="ECO:0000256" key="8">
    <source>
        <dbReference type="ARBA" id="ARBA00022741"/>
    </source>
</evidence>
<evidence type="ECO:0000256" key="6">
    <source>
        <dbReference type="ARBA" id="ARBA00022598"/>
    </source>
</evidence>
<evidence type="ECO:0000313" key="15">
    <source>
        <dbReference type="EMBL" id="KPM05512.1"/>
    </source>
</evidence>
<dbReference type="SUPFAM" id="SSF55681">
    <property type="entry name" value="Class II aaRS and biotin synthetases"/>
    <property type="match status" value="1"/>
</dbReference>
<accession>A0A132A3D6</accession>
<dbReference type="InterPro" id="IPR002319">
    <property type="entry name" value="Phenylalanyl-tRNA_Synthase"/>
</dbReference>
<evidence type="ECO:0000256" key="12">
    <source>
        <dbReference type="ARBA" id="ARBA00023146"/>
    </source>
</evidence>
<dbReference type="GO" id="GO:0005524">
    <property type="term" value="F:ATP binding"/>
    <property type="evidence" value="ECO:0007669"/>
    <property type="project" value="UniProtKB-KW"/>
</dbReference>
<dbReference type="Pfam" id="PF18554">
    <property type="entry name" value="PheRS_DBD2"/>
    <property type="match status" value="1"/>
</dbReference>
<evidence type="ECO:0000259" key="14">
    <source>
        <dbReference type="PROSITE" id="PS50862"/>
    </source>
</evidence>
<gene>
    <name evidence="15" type="ORF">QR98_0039770</name>
</gene>
<dbReference type="NCBIfam" id="TIGR00468">
    <property type="entry name" value="pheS"/>
    <property type="match status" value="1"/>
</dbReference>
<keyword evidence="7" id="KW-0479">Metal-binding</keyword>
<dbReference type="GO" id="GO:0004826">
    <property type="term" value="F:phenylalanine-tRNA ligase activity"/>
    <property type="evidence" value="ECO:0007669"/>
    <property type="project" value="UniProtKB-EC"/>
</dbReference>
<keyword evidence="9" id="KW-0067">ATP-binding</keyword>
<dbReference type="InterPro" id="IPR045864">
    <property type="entry name" value="aa-tRNA-synth_II/BPL/LPL"/>
</dbReference>
<dbReference type="Proteomes" id="UP000616769">
    <property type="component" value="Unassembled WGS sequence"/>
</dbReference>
<sequence>MSDQEIGSLLLNKLADLKLDDGGDKQINSIVFARENFLDHQKIVGCIKSLQSLGDLIEVDQIENKRLELTEEGKQIVLNGSHEFLLWSSVPHDLPILQSDLMKIFPDQNVAKLGFAKAMSNKWIAIDKSSGKPMVKRLCNDIEDNVRDLLRLVESHNSDQLTDVQKNDLKKRKLIAEITEKSYNVRKGPNFQISVEKSETDLTSEMISKGTWKTKSFKEYNFNALGVTVERGHLHPLLKVREQFRQIFLEMGFEEMATNNFVESSFWNFDSLFVPQQHPARDLQDTFYLSDPAECNDYPEDYKQRIKAVHENGGDCNSVGYQYDWKESESRKNVLRTHTTAVSARMLYRVAQQHKRSGDSDFKPIKFFSIDRVFRNETLDATHLAEFNQIEGVVADKNLTLGHLMGLTKAFFAKLGINDIKFKPTYNPYTEPSMEMYSWHSGLKKWVEIGNSGLFRPEMLKPMGLPDNINVLGWGLSLERPTMIKYGISNIRDLVGHKIDLQMVYDNPVCILESKQYPSELEEQLKVS</sequence>
<evidence type="ECO:0000256" key="13">
    <source>
        <dbReference type="ARBA" id="ARBA00030612"/>
    </source>
</evidence>
<comment type="caution">
    <text evidence="15">The sequence shown here is derived from an EMBL/GenBank/DDBJ whole genome shotgun (WGS) entry which is preliminary data.</text>
</comment>
<dbReference type="Pfam" id="PF01409">
    <property type="entry name" value="tRNA-synt_2d"/>
    <property type="match status" value="1"/>
</dbReference>
<keyword evidence="6 15" id="KW-0436">Ligase</keyword>